<evidence type="ECO:0000313" key="2">
    <source>
        <dbReference type="EMBL" id="KAK8896412.1"/>
    </source>
</evidence>
<reference evidence="2 3" key="1">
    <citation type="submission" date="2024-04" db="EMBL/GenBank/DDBJ databases">
        <title>Tritrichomonas musculus Genome.</title>
        <authorList>
            <person name="Alves-Ferreira E."/>
            <person name="Grigg M."/>
            <person name="Lorenzi H."/>
            <person name="Galac M."/>
        </authorList>
    </citation>
    <scope>NUCLEOTIDE SEQUENCE [LARGE SCALE GENOMIC DNA]</scope>
    <source>
        <strain evidence="2 3">EAF2021</strain>
    </source>
</reference>
<feature type="coiled-coil region" evidence="1">
    <location>
        <begin position="244"/>
        <end position="320"/>
    </location>
</feature>
<accession>A0ABR2KZR9</accession>
<keyword evidence="3" id="KW-1185">Reference proteome</keyword>
<dbReference type="Proteomes" id="UP001470230">
    <property type="component" value="Unassembled WGS sequence"/>
</dbReference>
<dbReference type="EMBL" id="JAPFFF010000002">
    <property type="protein sequence ID" value="KAK8896412.1"/>
    <property type="molecule type" value="Genomic_DNA"/>
</dbReference>
<proteinExistence type="predicted"/>
<gene>
    <name evidence="2" type="ORF">M9Y10_014310</name>
</gene>
<evidence type="ECO:0000313" key="3">
    <source>
        <dbReference type="Proteomes" id="UP001470230"/>
    </source>
</evidence>
<sequence>MLQNKELKTKLRDIRQKVDDVNQIVLQNDDLCFELDNAKNRVEHLSSETERLKQKVLESKMKCVTLKSENDKLKEEIKRLKSDNAFNGTQNDFLSEQLNKVKKENEFLRSENERLKTYSPDAFQCILDDLNECRANNASLMCQIREADKEKCRALKLEQENDQLNETFRSMQCSIDNLKQRNKKLNNELETAKIEGDLSHSLRQQLSETRKNNDHLVSQLKQMKSSQNELEIAQCCLKSSGQKVESLKDENTRLTLALSKATSENIKLKSKKQQLKSKITQLTCEIQQLKNRNSNSVRLLTNLQTENDELKDSLNHSNNLLSQVFEEKKQRFCYDNDDISISDLSSESQSFDKNLPCVIQSISELKRSVNCVSNYALQSQLKKLTSKLEKIAKNALINS</sequence>
<protein>
    <submittedName>
        <fullName evidence="2">Uncharacterized protein</fullName>
    </submittedName>
</protein>
<name>A0ABR2KZR9_9EUKA</name>
<evidence type="ECO:0000256" key="1">
    <source>
        <dbReference type="SAM" id="Coils"/>
    </source>
</evidence>
<organism evidence="2 3">
    <name type="scientific">Tritrichomonas musculus</name>
    <dbReference type="NCBI Taxonomy" id="1915356"/>
    <lineage>
        <taxon>Eukaryota</taxon>
        <taxon>Metamonada</taxon>
        <taxon>Parabasalia</taxon>
        <taxon>Tritrichomonadida</taxon>
        <taxon>Tritrichomonadidae</taxon>
        <taxon>Tritrichomonas</taxon>
    </lineage>
</organism>
<feature type="coiled-coil region" evidence="1">
    <location>
        <begin position="4"/>
        <end position="195"/>
    </location>
</feature>
<keyword evidence="1" id="KW-0175">Coiled coil</keyword>
<dbReference type="Gene3D" id="6.10.250.3110">
    <property type="match status" value="1"/>
</dbReference>
<comment type="caution">
    <text evidence="2">The sequence shown here is derived from an EMBL/GenBank/DDBJ whole genome shotgun (WGS) entry which is preliminary data.</text>
</comment>